<name>A0ABN2N882_9PSEU</name>
<reference evidence="10 11" key="1">
    <citation type="journal article" date="2019" name="Int. J. Syst. Evol. Microbiol.">
        <title>The Global Catalogue of Microorganisms (GCM) 10K type strain sequencing project: providing services to taxonomists for standard genome sequencing and annotation.</title>
        <authorList>
            <consortium name="The Broad Institute Genomics Platform"/>
            <consortium name="The Broad Institute Genome Sequencing Center for Infectious Disease"/>
            <person name="Wu L."/>
            <person name="Ma J."/>
        </authorList>
    </citation>
    <scope>NUCLEOTIDE SEQUENCE [LARGE SCALE GENOMIC DNA]</scope>
    <source>
        <strain evidence="10 11">JCM 16009</strain>
    </source>
</reference>
<dbReference type="InterPro" id="IPR036250">
    <property type="entry name" value="AcylCo_DH-like_C"/>
</dbReference>
<organism evidence="10 11">
    <name type="scientific">Pseudonocardia ailaonensis</name>
    <dbReference type="NCBI Taxonomy" id="367279"/>
    <lineage>
        <taxon>Bacteria</taxon>
        <taxon>Bacillati</taxon>
        <taxon>Actinomycetota</taxon>
        <taxon>Actinomycetes</taxon>
        <taxon>Pseudonocardiales</taxon>
        <taxon>Pseudonocardiaceae</taxon>
        <taxon>Pseudonocardia</taxon>
    </lineage>
</organism>
<evidence type="ECO:0000256" key="1">
    <source>
        <dbReference type="ARBA" id="ARBA00001974"/>
    </source>
</evidence>
<dbReference type="InterPro" id="IPR046373">
    <property type="entry name" value="Acyl-CoA_Oxase/DH_mid-dom_sf"/>
</dbReference>
<dbReference type="InterPro" id="IPR052161">
    <property type="entry name" value="Mycobact_Acyl-CoA_DH"/>
</dbReference>
<keyword evidence="4 6" id="KW-0274">FAD</keyword>
<comment type="caution">
    <text evidence="10">The sequence shown here is derived from an EMBL/GenBank/DDBJ whole genome shotgun (WGS) entry which is preliminary data.</text>
</comment>
<dbReference type="EMBL" id="BAAAQK010000009">
    <property type="protein sequence ID" value="GAA1853220.1"/>
    <property type="molecule type" value="Genomic_DNA"/>
</dbReference>
<evidence type="ECO:0000256" key="5">
    <source>
        <dbReference type="ARBA" id="ARBA00023002"/>
    </source>
</evidence>
<evidence type="ECO:0000256" key="4">
    <source>
        <dbReference type="ARBA" id="ARBA00022827"/>
    </source>
</evidence>
<proteinExistence type="inferred from homology"/>
<dbReference type="SUPFAM" id="SSF47203">
    <property type="entry name" value="Acyl-CoA dehydrogenase C-terminal domain-like"/>
    <property type="match status" value="1"/>
</dbReference>
<evidence type="ECO:0000313" key="11">
    <source>
        <dbReference type="Proteomes" id="UP001500449"/>
    </source>
</evidence>
<keyword evidence="5 6" id="KW-0560">Oxidoreductase</keyword>
<dbReference type="InterPro" id="IPR013786">
    <property type="entry name" value="AcylCoA_DH/ox_N"/>
</dbReference>
<dbReference type="InterPro" id="IPR037069">
    <property type="entry name" value="AcylCoA_DH/ox_N_sf"/>
</dbReference>
<dbReference type="SUPFAM" id="SSF56645">
    <property type="entry name" value="Acyl-CoA dehydrogenase NM domain-like"/>
    <property type="match status" value="1"/>
</dbReference>
<evidence type="ECO:0000256" key="3">
    <source>
        <dbReference type="ARBA" id="ARBA00022630"/>
    </source>
</evidence>
<keyword evidence="11" id="KW-1185">Reference proteome</keyword>
<gene>
    <name evidence="10" type="ORF">GCM10009836_36630</name>
</gene>
<accession>A0ABN2N882</accession>
<evidence type="ECO:0000256" key="2">
    <source>
        <dbReference type="ARBA" id="ARBA00009347"/>
    </source>
</evidence>
<dbReference type="InterPro" id="IPR006091">
    <property type="entry name" value="Acyl-CoA_Oxase/DH_mid-dom"/>
</dbReference>
<feature type="domain" description="Acyl-CoA dehydrogenase/oxidase C-terminal" evidence="7">
    <location>
        <begin position="223"/>
        <end position="363"/>
    </location>
</feature>
<dbReference type="Gene3D" id="1.10.540.10">
    <property type="entry name" value="Acyl-CoA dehydrogenase/oxidase, N-terminal domain"/>
    <property type="match status" value="1"/>
</dbReference>
<dbReference type="Pfam" id="PF00441">
    <property type="entry name" value="Acyl-CoA_dh_1"/>
    <property type="match status" value="1"/>
</dbReference>
<evidence type="ECO:0000256" key="6">
    <source>
        <dbReference type="RuleBase" id="RU362125"/>
    </source>
</evidence>
<dbReference type="Pfam" id="PF02770">
    <property type="entry name" value="Acyl-CoA_dh_M"/>
    <property type="match status" value="1"/>
</dbReference>
<dbReference type="PANTHER" id="PTHR43292:SF3">
    <property type="entry name" value="ACYL-COA DEHYDROGENASE FADE29"/>
    <property type="match status" value="1"/>
</dbReference>
<dbReference type="Pfam" id="PF02771">
    <property type="entry name" value="Acyl-CoA_dh_N"/>
    <property type="match status" value="1"/>
</dbReference>
<dbReference type="Proteomes" id="UP001500449">
    <property type="component" value="Unassembled WGS sequence"/>
</dbReference>
<comment type="similarity">
    <text evidence="2 6">Belongs to the acyl-CoA dehydrogenase family.</text>
</comment>
<sequence>MRFREDVTRFLETAPRPAGLHDYGPTPSHGDVRAGRDWQATLAEHGYACLHWPAEHGGPDASVADQAAFAEECARAGVPRQLSMVGPDLVGPVLMRFGTPAQQQRHLARIRDGRDLWCQLFSEPGAGSDLAAVATRAVERPDGSWQVRGQKVWTSAADSADLGILLARSGGPGPGGLSAFVVPMRSPGVTVRPLRQMDGESKFNEVFLDDVVLGADQVIGTPGAGWAVAKATLGRERLSLGANAVGMFESIVELETAAAAHGRLDDALRDQIVEAWIRVWLMRVTWERAIEEGTDPSGSTFSVLKLLTSETYRDIADLGIAALGPAALEEEQPLVKRMLVGHAQTILGGTSEIQRTILAERILGLPRAPR</sequence>
<feature type="domain" description="Acyl-CoA dehydrogenase/oxidase N-terminal" evidence="9">
    <location>
        <begin position="3"/>
        <end position="113"/>
    </location>
</feature>
<feature type="domain" description="Acyl-CoA oxidase/dehydrogenase middle" evidence="8">
    <location>
        <begin position="118"/>
        <end position="211"/>
    </location>
</feature>
<dbReference type="Gene3D" id="1.20.140.10">
    <property type="entry name" value="Butyryl-CoA Dehydrogenase, subunit A, domain 3"/>
    <property type="match status" value="1"/>
</dbReference>
<comment type="cofactor">
    <cofactor evidence="1 6">
        <name>FAD</name>
        <dbReference type="ChEBI" id="CHEBI:57692"/>
    </cofactor>
</comment>
<dbReference type="InterPro" id="IPR009075">
    <property type="entry name" value="AcylCo_DH/oxidase_C"/>
</dbReference>
<dbReference type="InterPro" id="IPR009100">
    <property type="entry name" value="AcylCoA_DH/oxidase_NM_dom_sf"/>
</dbReference>
<evidence type="ECO:0000259" key="8">
    <source>
        <dbReference type="Pfam" id="PF02770"/>
    </source>
</evidence>
<evidence type="ECO:0000313" key="10">
    <source>
        <dbReference type="EMBL" id="GAA1853220.1"/>
    </source>
</evidence>
<evidence type="ECO:0000259" key="9">
    <source>
        <dbReference type="Pfam" id="PF02771"/>
    </source>
</evidence>
<dbReference type="PANTHER" id="PTHR43292">
    <property type="entry name" value="ACYL-COA DEHYDROGENASE"/>
    <property type="match status" value="1"/>
</dbReference>
<keyword evidence="3 6" id="KW-0285">Flavoprotein</keyword>
<protein>
    <submittedName>
        <fullName evidence="10">Acyl-CoA dehydrogenase family protein</fullName>
    </submittedName>
</protein>
<dbReference type="Gene3D" id="2.40.110.10">
    <property type="entry name" value="Butyryl-CoA Dehydrogenase, subunit A, domain 2"/>
    <property type="match status" value="1"/>
</dbReference>
<evidence type="ECO:0000259" key="7">
    <source>
        <dbReference type="Pfam" id="PF00441"/>
    </source>
</evidence>